<dbReference type="Pfam" id="PF01048">
    <property type="entry name" value="PNP_UDP_1"/>
    <property type="match status" value="1"/>
</dbReference>
<dbReference type="GO" id="GO:0005829">
    <property type="term" value="C:cytosol"/>
    <property type="evidence" value="ECO:0007669"/>
    <property type="project" value="TreeGrafter"/>
</dbReference>
<dbReference type="EMBL" id="SNVJ01000009">
    <property type="protein sequence ID" value="MXP64024.1"/>
    <property type="molecule type" value="Genomic_DNA"/>
</dbReference>
<dbReference type="PANTHER" id="PTHR46832:SF1">
    <property type="entry name" value="5'-METHYLTHIOADENOSINE_S-ADENOSYLHOMOCYSTEINE NUCLEOSIDASE"/>
    <property type="match status" value="1"/>
</dbReference>
<dbReference type="InterPro" id="IPR035994">
    <property type="entry name" value="Nucleoside_phosphorylase_sf"/>
</dbReference>
<dbReference type="PANTHER" id="PTHR46832">
    <property type="entry name" value="5'-METHYLTHIOADENOSINE/S-ADENOSYLHOMOCYSTEINE NUCLEOSIDASE"/>
    <property type="match status" value="1"/>
</dbReference>
<dbReference type="CDD" id="cd17768">
    <property type="entry name" value="adenosylhopane_nucleosidase_HpnG-like"/>
    <property type="match status" value="1"/>
</dbReference>
<dbReference type="InterPro" id="IPR000845">
    <property type="entry name" value="Nucleoside_phosphorylase_d"/>
</dbReference>
<dbReference type="GO" id="GO:0008930">
    <property type="term" value="F:methylthioadenosine nucleosidase activity"/>
    <property type="evidence" value="ECO:0007669"/>
    <property type="project" value="TreeGrafter"/>
</dbReference>
<dbReference type="Gene3D" id="3.40.50.1580">
    <property type="entry name" value="Nucleoside phosphorylase domain"/>
    <property type="match status" value="1"/>
</dbReference>
<evidence type="ECO:0000313" key="2">
    <source>
        <dbReference type="EMBL" id="MXP64024.1"/>
    </source>
</evidence>
<dbReference type="SUPFAM" id="SSF53167">
    <property type="entry name" value="Purine and uridine phosphorylases"/>
    <property type="match status" value="1"/>
</dbReference>
<sequence>MRVLVATGLRREARLLAGPGVQVVAGGGDAARLETALDELAGQGARGLISLGIAGALAPGLHPGDWLVAEAILDGAETLLADPPWTARLAARLSARRAVFLGSGTMVAEAAEKAALHLRTGAAAVDMESHVAARVARRHGLPLAAARVISDAAERSLPPAARVGMRPDGRMDLFAVLRALAARPGQLPALVRTGWEAERAFRALLRGHRVLGFGLGAPDLGELPLDMP</sequence>
<comment type="caution">
    <text evidence="2">The sequence shown here is derived from an EMBL/GenBank/DDBJ whole genome shotgun (WGS) entry which is preliminary data.</text>
</comment>
<dbReference type="GO" id="GO:0008782">
    <property type="term" value="F:adenosylhomocysteine nucleosidase activity"/>
    <property type="evidence" value="ECO:0007669"/>
    <property type="project" value="TreeGrafter"/>
</dbReference>
<keyword evidence="3" id="KW-1185">Reference proteome</keyword>
<organism evidence="2 3">
    <name type="scientific">Teichococcus coralli</name>
    <dbReference type="NCBI Taxonomy" id="2545983"/>
    <lineage>
        <taxon>Bacteria</taxon>
        <taxon>Pseudomonadati</taxon>
        <taxon>Pseudomonadota</taxon>
        <taxon>Alphaproteobacteria</taxon>
        <taxon>Acetobacterales</taxon>
        <taxon>Roseomonadaceae</taxon>
        <taxon>Roseomonas</taxon>
    </lineage>
</organism>
<proteinExistence type="predicted"/>
<evidence type="ECO:0000313" key="3">
    <source>
        <dbReference type="Proteomes" id="UP000460715"/>
    </source>
</evidence>
<feature type="domain" description="Nucleoside phosphorylase" evidence="1">
    <location>
        <begin position="36"/>
        <end position="179"/>
    </location>
</feature>
<dbReference type="GO" id="GO:0009116">
    <property type="term" value="P:nucleoside metabolic process"/>
    <property type="evidence" value="ECO:0007669"/>
    <property type="project" value="InterPro"/>
</dbReference>
<dbReference type="GO" id="GO:0019284">
    <property type="term" value="P:L-methionine salvage from S-adenosylmethionine"/>
    <property type="evidence" value="ECO:0007669"/>
    <property type="project" value="TreeGrafter"/>
</dbReference>
<dbReference type="RefSeq" id="WP_160937155.1">
    <property type="nucleotide sequence ID" value="NZ_SNVJ01000009.1"/>
</dbReference>
<accession>A0A845BDA1</accession>
<dbReference type="InterPro" id="IPR017831">
    <property type="entry name" value="Hopanoid-assoc_phosphoryl_HpnG"/>
</dbReference>
<dbReference type="AlphaFoldDB" id="A0A845BDA1"/>
<gene>
    <name evidence="2" type="ORF">E0493_11780</name>
</gene>
<dbReference type="Proteomes" id="UP000460715">
    <property type="component" value="Unassembled WGS sequence"/>
</dbReference>
<dbReference type="OrthoDB" id="7357315at2"/>
<dbReference type="NCBIfam" id="TIGR03468">
    <property type="entry name" value="HpnG"/>
    <property type="match status" value="1"/>
</dbReference>
<evidence type="ECO:0000259" key="1">
    <source>
        <dbReference type="Pfam" id="PF01048"/>
    </source>
</evidence>
<protein>
    <submittedName>
        <fullName evidence="2">Hopanoid-associated phosphorylase</fullName>
    </submittedName>
</protein>
<reference evidence="2 3" key="1">
    <citation type="submission" date="2019-03" db="EMBL/GenBank/DDBJ databases">
        <title>Roseomonas sp. a novel Roseomonas species isolated from Sea whip Gorgonian.</title>
        <authorList>
            <person name="Li F."/>
            <person name="Pan X."/>
            <person name="Huang S."/>
            <person name="Li Z."/>
            <person name="Meng B."/>
        </authorList>
    </citation>
    <scope>NUCLEOTIDE SEQUENCE [LARGE SCALE GENOMIC DNA]</scope>
    <source>
        <strain evidence="2 3">M0104</strain>
    </source>
</reference>
<name>A0A845BDA1_9PROT</name>